<organism evidence="1 2">
    <name type="scientific">Sneathiella chinensis</name>
    <dbReference type="NCBI Taxonomy" id="349750"/>
    <lineage>
        <taxon>Bacteria</taxon>
        <taxon>Pseudomonadati</taxon>
        <taxon>Pseudomonadota</taxon>
        <taxon>Alphaproteobacteria</taxon>
        <taxon>Sneathiellales</taxon>
        <taxon>Sneathiellaceae</taxon>
        <taxon>Sneathiella</taxon>
    </lineage>
</organism>
<evidence type="ECO:0000313" key="1">
    <source>
        <dbReference type="EMBL" id="GLQ05722.1"/>
    </source>
</evidence>
<evidence type="ECO:0000313" key="2">
    <source>
        <dbReference type="Proteomes" id="UP001161409"/>
    </source>
</evidence>
<keyword evidence="2" id="KW-1185">Reference proteome</keyword>
<protein>
    <recommendedName>
        <fullName evidence="3">VWFA domain-containing protein</fullName>
    </recommendedName>
</protein>
<reference evidence="1" key="1">
    <citation type="journal article" date="2014" name="Int. J. Syst. Evol. Microbiol.">
        <title>Complete genome of a new Firmicutes species belonging to the dominant human colonic microbiota ('Ruminococcus bicirculans') reveals two chromosomes and a selective capacity to utilize plant glucans.</title>
        <authorList>
            <consortium name="NISC Comparative Sequencing Program"/>
            <person name="Wegmann U."/>
            <person name="Louis P."/>
            <person name="Goesmann A."/>
            <person name="Henrissat B."/>
            <person name="Duncan S.H."/>
            <person name="Flint H.J."/>
        </authorList>
    </citation>
    <scope>NUCLEOTIDE SEQUENCE</scope>
    <source>
        <strain evidence="1">NBRC 103408</strain>
    </source>
</reference>
<dbReference type="CDD" id="cd00198">
    <property type="entry name" value="vWFA"/>
    <property type="match status" value="1"/>
</dbReference>
<dbReference type="EMBL" id="BSNF01000001">
    <property type="protein sequence ID" value="GLQ05722.1"/>
    <property type="molecule type" value="Genomic_DNA"/>
</dbReference>
<dbReference type="Pfam" id="PF06707">
    <property type="entry name" value="DUF1194"/>
    <property type="match status" value="1"/>
</dbReference>
<reference evidence="1" key="2">
    <citation type="submission" date="2023-01" db="EMBL/GenBank/DDBJ databases">
        <title>Draft genome sequence of Sneathiella chinensis strain NBRC 103408.</title>
        <authorList>
            <person name="Sun Q."/>
            <person name="Mori K."/>
        </authorList>
    </citation>
    <scope>NUCLEOTIDE SEQUENCE</scope>
    <source>
        <strain evidence="1">NBRC 103408</strain>
    </source>
</reference>
<dbReference type="InterPro" id="IPR036465">
    <property type="entry name" value="vWFA_dom_sf"/>
</dbReference>
<dbReference type="Proteomes" id="UP001161409">
    <property type="component" value="Unassembled WGS sequence"/>
</dbReference>
<dbReference type="SUPFAM" id="SSF53300">
    <property type="entry name" value="vWA-like"/>
    <property type="match status" value="1"/>
</dbReference>
<comment type="caution">
    <text evidence="1">The sequence shown here is derived from an EMBL/GenBank/DDBJ whole genome shotgun (WGS) entry which is preliminary data.</text>
</comment>
<proteinExistence type="predicted"/>
<evidence type="ECO:0008006" key="3">
    <source>
        <dbReference type="Google" id="ProtNLM"/>
    </source>
</evidence>
<sequence length="219" mass="23245">MLCSLCVMSAPRAEPVDVQIVLAIDVSSSVNWTEFGLQMRGYAEAFRDQEVHAAIEGGPVGRIAVSMTQWAGSGEQTTVLDWTVIGGPQDAEAFAERIDYLPRSYPFGGTDIAGALRHAAALLGESPHTAPRQVIDVSGDGEVSVGGAVSSARDDVVASGITINGLPILNERADLGRYYSRNVIGGVGAFIEEADDFKDFSRAIASKLAREIKGIWYGV</sequence>
<name>A0ABQ5U0S9_9PROT</name>
<dbReference type="InterPro" id="IPR010607">
    <property type="entry name" value="DUF1194"/>
</dbReference>
<dbReference type="Gene3D" id="3.40.50.410">
    <property type="entry name" value="von Willebrand factor, type A domain"/>
    <property type="match status" value="1"/>
</dbReference>
<accession>A0ABQ5U0S9</accession>
<gene>
    <name evidence="1" type="ORF">GCM10007924_09430</name>
</gene>